<feature type="binding site" evidence="4">
    <location>
        <begin position="90"/>
        <end position="97"/>
    </location>
    <ligand>
        <name>ATP</name>
        <dbReference type="ChEBI" id="CHEBI:30616"/>
    </ligand>
</feature>
<dbReference type="PROSITE" id="PS00411">
    <property type="entry name" value="KINESIN_MOTOR_1"/>
    <property type="match status" value="1"/>
</dbReference>
<evidence type="ECO:0000256" key="2">
    <source>
        <dbReference type="ARBA" id="ARBA00022840"/>
    </source>
</evidence>
<dbReference type="GO" id="GO:0005874">
    <property type="term" value="C:microtubule"/>
    <property type="evidence" value="ECO:0007669"/>
    <property type="project" value="UniProtKB-KW"/>
</dbReference>
<feature type="compositionally biased region" description="Low complexity" evidence="6">
    <location>
        <begin position="487"/>
        <end position="500"/>
    </location>
</feature>
<keyword evidence="3 4" id="KW-0505">Motor protein</keyword>
<evidence type="ECO:0000256" key="5">
    <source>
        <dbReference type="RuleBase" id="RU000394"/>
    </source>
</evidence>
<dbReference type="Gene3D" id="3.40.850.10">
    <property type="entry name" value="Kinesin motor domain"/>
    <property type="match status" value="1"/>
</dbReference>
<dbReference type="PRINTS" id="PR00380">
    <property type="entry name" value="KINESINHEAVY"/>
</dbReference>
<evidence type="ECO:0000256" key="1">
    <source>
        <dbReference type="ARBA" id="ARBA00022741"/>
    </source>
</evidence>
<feature type="region of interest" description="Disordered" evidence="6">
    <location>
        <begin position="461"/>
        <end position="509"/>
    </location>
</feature>
<dbReference type="SUPFAM" id="SSF52540">
    <property type="entry name" value="P-loop containing nucleoside triphosphate hydrolases"/>
    <property type="match status" value="1"/>
</dbReference>
<dbReference type="InterPro" id="IPR001752">
    <property type="entry name" value="Kinesin_motor_dom"/>
</dbReference>
<dbReference type="InterPro" id="IPR019821">
    <property type="entry name" value="Kinesin_motor_CS"/>
</dbReference>
<gene>
    <name evidence="8" type="ORF">HYH03_014372</name>
</gene>
<dbReference type="Pfam" id="PF00225">
    <property type="entry name" value="Kinesin"/>
    <property type="match status" value="1"/>
</dbReference>
<feature type="compositionally biased region" description="Pro residues" evidence="6">
    <location>
        <begin position="382"/>
        <end position="398"/>
    </location>
</feature>
<keyword evidence="9" id="KW-1185">Reference proteome</keyword>
<dbReference type="InterPro" id="IPR027640">
    <property type="entry name" value="Kinesin-like_fam"/>
</dbReference>
<dbReference type="PANTHER" id="PTHR47969">
    <property type="entry name" value="CHROMOSOME-ASSOCIATED KINESIN KIF4A-RELATED"/>
    <property type="match status" value="1"/>
</dbReference>
<name>A0A836BS92_9CHLO</name>
<keyword evidence="5" id="KW-0493">Microtubule</keyword>
<evidence type="ECO:0000259" key="7">
    <source>
        <dbReference type="PROSITE" id="PS50067"/>
    </source>
</evidence>
<sequence>MADPAGSQRCGTTVRVRFRPRSAKEADVRSVEYGPGEGCFSFAAPDGTRHSFTFDKVYGEASSQEQVFSDLAPVAEAALAGFNGTIMAYGQTGSGKTHTLLGNMSAPAHRGMVPRAVAALAAGIEAAGRVEAAEFSVGLSVVEIYCERIRDLLGPGGAGGEGLAVKEDPARGVYIEGATEVGVTDEAQLEAVMAGGLAQRAVSATAMNEASSRSHCIVMLRVDKSLPDGTIRAGKLVLVDLAGSERADRTGAAGATLVEGSQINKSLSCLSNVIFALTEDAKGGRPRHVPYRDSKLTRVLQDSLGGTARTVLIVCCSPAAENAAETLSSLRFGSRAKGVQNTVTANTRTAPEKLQQMVNQLKAKNAELLAELAAAKAGLTAPQPPPTAPLPPAPPSAPSPAAATATTAGGAGASSGNVSGAAGAVGGSGAGGDVRELAEAVAGRCRDAAAGLRLLWESRRGSSANTQAATTNNNTSSQPAKGKKGGKAAAAAAEGAGTPAEGREARPGPSLRQAEAMVDVGAAAALALGLAACAVWEATAAARG</sequence>
<dbReference type="InterPro" id="IPR036961">
    <property type="entry name" value="Kinesin_motor_dom_sf"/>
</dbReference>
<dbReference type="GO" id="GO:0008017">
    <property type="term" value="F:microtubule binding"/>
    <property type="evidence" value="ECO:0007669"/>
    <property type="project" value="InterPro"/>
</dbReference>
<dbReference type="Proteomes" id="UP000612055">
    <property type="component" value="Unassembled WGS sequence"/>
</dbReference>
<dbReference type="PANTHER" id="PTHR47969:SF29">
    <property type="entry name" value="KINESIN-LIKE PROTEIN"/>
    <property type="match status" value="1"/>
</dbReference>
<dbReference type="OrthoDB" id="3176171at2759"/>
<protein>
    <recommendedName>
        <fullName evidence="5">Kinesin-like protein</fullName>
    </recommendedName>
</protein>
<dbReference type="PROSITE" id="PS50067">
    <property type="entry name" value="KINESIN_MOTOR_2"/>
    <property type="match status" value="1"/>
</dbReference>
<evidence type="ECO:0000256" key="6">
    <source>
        <dbReference type="SAM" id="MobiDB-lite"/>
    </source>
</evidence>
<comment type="caution">
    <text evidence="8">The sequence shown here is derived from an EMBL/GenBank/DDBJ whole genome shotgun (WGS) entry which is preliminary data.</text>
</comment>
<proteinExistence type="inferred from homology"/>
<feature type="compositionally biased region" description="Low complexity" evidence="6">
    <location>
        <begin position="399"/>
        <end position="415"/>
    </location>
</feature>
<dbReference type="GO" id="GO:0003777">
    <property type="term" value="F:microtubule motor activity"/>
    <property type="evidence" value="ECO:0007669"/>
    <property type="project" value="InterPro"/>
</dbReference>
<feature type="compositionally biased region" description="Low complexity" evidence="6">
    <location>
        <begin position="462"/>
        <end position="480"/>
    </location>
</feature>
<evidence type="ECO:0000256" key="4">
    <source>
        <dbReference type="PROSITE-ProRule" id="PRU00283"/>
    </source>
</evidence>
<organism evidence="8 9">
    <name type="scientific">Edaphochlamys debaryana</name>
    <dbReference type="NCBI Taxonomy" id="47281"/>
    <lineage>
        <taxon>Eukaryota</taxon>
        <taxon>Viridiplantae</taxon>
        <taxon>Chlorophyta</taxon>
        <taxon>core chlorophytes</taxon>
        <taxon>Chlorophyceae</taxon>
        <taxon>CS clade</taxon>
        <taxon>Chlamydomonadales</taxon>
        <taxon>Chlamydomonadales incertae sedis</taxon>
        <taxon>Edaphochlamys</taxon>
    </lineage>
</organism>
<comment type="similarity">
    <text evidence="4 5">Belongs to the TRAFAC class myosin-kinesin ATPase superfamily. Kinesin family.</text>
</comment>
<dbReference type="GO" id="GO:0051231">
    <property type="term" value="P:spindle elongation"/>
    <property type="evidence" value="ECO:0007669"/>
    <property type="project" value="TreeGrafter"/>
</dbReference>
<evidence type="ECO:0000313" key="9">
    <source>
        <dbReference type="Proteomes" id="UP000612055"/>
    </source>
</evidence>
<feature type="domain" description="Kinesin motor" evidence="7">
    <location>
        <begin position="11"/>
        <end position="339"/>
    </location>
</feature>
<dbReference type="AlphaFoldDB" id="A0A836BS92"/>
<evidence type="ECO:0000313" key="8">
    <source>
        <dbReference type="EMBL" id="KAG2487000.1"/>
    </source>
</evidence>
<dbReference type="EMBL" id="JAEHOE010000103">
    <property type="protein sequence ID" value="KAG2487000.1"/>
    <property type="molecule type" value="Genomic_DNA"/>
</dbReference>
<dbReference type="GO" id="GO:0007018">
    <property type="term" value="P:microtubule-based movement"/>
    <property type="evidence" value="ECO:0007669"/>
    <property type="project" value="InterPro"/>
</dbReference>
<accession>A0A836BS92</accession>
<dbReference type="GO" id="GO:0007052">
    <property type="term" value="P:mitotic spindle organization"/>
    <property type="evidence" value="ECO:0007669"/>
    <property type="project" value="TreeGrafter"/>
</dbReference>
<keyword evidence="2 4" id="KW-0067">ATP-binding</keyword>
<feature type="region of interest" description="Disordered" evidence="6">
    <location>
        <begin position="379"/>
        <end position="415"/>
    </location>
</feature>
<dbReference type="GO" id="GO:0005875">
    <property type="term" value="C:microtubule associated complex"/>
    <property type="evidence" value="ECO:0007669"/>
    <property type="project" value="TreeGrafter"/>
</dbReference>
<dbReference type="GO" id="GO:0005524">
    <property type="term" value="F:ATP binding"/>
    <property type="evidence" value="ECO:0007669"/>
    <property type="project" value="UniProtKB-UniRule"/>
</dbReference>
<dbReference type="SMART" id="SM00129">
    <property type="entry name" value="KISc"/>
    <property type="match status" value="1"/>
</dbReference>
<dbReference type="InterPro" id="IPR027417">
    <property type="entry name" value="P-loop_NTPase"/>
</dbReference>
<reference evidence="8" key="1">
    <citation type="journal article" date="2020" name="bioRxiv">
        <title>Comparative genomics of Chlamydomonas.</title>
        <authorList>
            <person name="Craig R.J."/>
            <person name="Hasan A.R."/>
            <person name="Ness R.W."/>
            <person name="Keightley P.D."/>
        </authorList>
    </citation>
    <scope>NUCLEOTIDE SEQUENCE</scope>
    <source>
        <strain evidence="8">CCAP 11/70</strain>
    </source>
</reference>
<keyword evidence="1 4" id="KW-0547">Nucleotide-binding</keyword>
<evidence type="ECO:0000256" key="3">
    <source>
        <dbReference type="ARBA" id="ARBA00023175"/>
    </source>
</evidence>